<feature type="region of interest" description="Disordered" evidence="1">
    <location>
        <begin position="111"/>
        <end position="140"/>
    </location>
</feature>
<feature type="compositionally biased region" description="Basic residues" evidence="1">
    <location>
        <begin position="599"/>
        <end position="610"/>
    </location>
</feature>
<protein>
    <recommendedName>
        <fullName evidence="2">SAP domain-containing protein</fullName>
    </recommendedName>
</protein>
<dbReference type="EMBL" id="KN839845">
    <property type="protein sequence ID" value="KIJ64787.1"/>
    <property type="molecule type" value="Genomic_DNA"/>
</dbReference>
<feature type="compositionally biased region" description="Polar residues" evidence="1">
    <location>
        <begin position="856"/>
        <end position="872"/>
    </location>
</feature>
<feature type="compositionally biased region" description="Polar residues" evidence="1">
    <location>
        <begin position="120"/>
        <end position="140"/>
    </location>
</feature>
<organism evidence="3 4">
    <name type="scientific">Hydnomerulius pinastri MD-312</name>
    <dbReference type="NCBI Taxonomy" id="994086"/>
    <lineage>
        <taxon>Eukaryota</taxon>
        <taxon>Fungi</taxon>
        <taxon>Dikarya</taxon>
        <taxon>Basidiomycota</taxon>
        <taxon>Agaricomycotina</taxon>
        <taxon>Agaricomycetes</taxon>
        <taxon>Agaricomycetidae</taxon>
        <taxon>Boletales</taxon>
        <taxon>Boletales incertae sedis</taxon>
        <taxon>Leucogyrophana</taxon>
    </lineage>
</organism>
<gene>
    <name evidence="3" type="ORF">HYDPIDRAFT_187661</name>
</gene>
<feature type="compositionally biased region" description="Basic and acidic residues" evidence="1">
    <location>
        <begin position="545"/>
        <end position="560"/>
    </location>
</feature>
<feature type="compositionally biased region" description="Low complexity" evidence="1">
    <location>
        <begin position="164"/>
        <end position="180"/>
    </location>
</feature>
<feature type="compositionally biased region" description="Acidic residues" evidence="1">
    <location>
        <begin position="535"/>
        <end position="544"/>
    </location>
</feature>
<feature type="compositionally biased region" description="Polar residues" evidence="1">
    <location>
        <begin position="751"/>
        <end position="764"/>
    </location>
</feature>
<reference evidence="3 4" key="1">
    <citation type="submission" date="2014-04" db="EMBL/GenBank/DDBJ databases">
        <title>Evolutionary Origins and Diversification of the Mycorrhizal Mutualists.</title>
        <authorList>
            <consortium name="DOE Joint Genome Institute"/>
            <consortium name="Mycorrhizal Genomics Consortium"/>
            <person name="Kohler A."/>
            <person name="Kuo A."/>
            <person name="Nagy L.G."/>
            <person name="Floudas D."/>
            <person name="Copeland A."/>
            <person name="Barry K.W."/>
            <person name="Cichocki N."/>
            <person name="Veneault-Fourrey C."/>
            <person name="LaButti K."/>
            <person name="Lindquist E.A."/>
            <person name="Lipzen A."/>
            <person name="Lundell T."/>
            <person name="Morin E."/>
            <person name="Murat C."/>
            <person name="Riley R."/>
            <person name="Ohm R."/>
            <person name="Sun H."/>
            <person name="Tunlid A."/>
            <person name="Henrissat B."/>
            <person name="Grigoriev I.V."/>
            <person name="Hibbett D.S."/>
            <person name="Martin F."/>
        </authorList>
    </citation>
    <scope>NUCLEOTIDE SEQUENCE [LARGE SCALE GENOMIC DNA]</scope>
    <source>
        <strain evidence="3 4">MD-312</strain>
    </source>
</reference>
<dbReference type="SMART" id="SM00513">
    <property type="entry name" value="SAP"/>
    <property type="match status" value="1"/>
</dbReference>
<name>A0A0C9WG45_9AGAM</name>
<feature type="domain" description="SAP" evidence="2">
    <location>
        <begin position="14"/>
        <end position="48"/>
    </location>
</feature>
<proteinExistence type="predicted"/>
<dbReference type="InterPro" id="IPR003034">
    <property type="entry name" value="SAP_dom"/>
</dbReference>
<evidence type="ECO:0000256" key="1">
    <source>
        <dbReference type="SAM" id="MobiDB-lite"/>
    </source>
</evidence>
<accession>A0A0C9WG45</accession>
<feature type="compositionally biased region" description="Low complexity" evidence="1">
    <location>
        <begin position="673"/>
        <end position="722"/>
    </location>
</feature>
<dbReference type="AlphaFoldDB" id="A0A0C9WG45"/>
<feature type="compositionally biased region" description="Polar residues" evidence="1">
    <location>
        <begin position="728"/>
        <end position="743"/>
    </location>
</feature>
<dbReference type="Proteomes" id="UP000053820">
    <property type="component" value="Unassembled WGS sequence"/>
</dbReference>
<feature type="region of interest" description="Disordered" evidence="1">
    <location>
        <begin position="156"/>
        <end position="210"/>
    </location>
</feature>
<feature type="compositionally biased region" description="Low complexity" evidence="1">
    <location>
        <begin position="768"/>
        <end position="782"/>
    </location>
</feature>
<feature type="compositionally biased region" description="Low complexity" evidence="1">
    <location>
        <begin position="892"/>
        <end position="902"/>
    </location>
</feature>
<keyword evidence="4" id="KW-1185">Reference proteome</keyword>
<dbReference type="OrthoDB" id="5964929at2759"/>
<feature type="compositionally biased region" description="Low complexity" evidence="1">
    <location>
        <begin position="923"/>
        <end position="940"/>
    </location>
</feature>
<evidence type="ECO:0000259" key="2">
    <source>
        <dbReference type="SMART" id="SM00513"/>
    </source>
</evidence>
<feature type="compositionally biased region" description="Polar residues" evidence="1">
    <location>
        <begin position="797"/>
        <end position="849"/>
    </location>
</feature>
<feature type="region of interest" description="Disordered" evidence="1">
    <location>
        <begin position="480"/>
        <end position="1040"/>
    </location>
</feature>
<feature type="region of interest" description="Disordered" evidence="1">
    <location>
        <begin position="346"/>
        <end position="372"/>
    </location>
</feature>
<feature type="compositionally biased region" description="Polar residues" evidence="1">
    <location>
        <begin position="636"/>
        <end position="645"/>
    </location>
</feature>
<evidence type="ECO:0000313" key="3">
    <source>
        <dbReference type="EMBL" id="KIJ64787.1"/>
    </source>
</evidence>
<feature type="compositionally biased region" description="Basic and acidic residues" evidence="1">
    <location>
        <begin position="586"/>
        <end position="598"/>
    </location>
</feature>
<dbReference type="HOGENOM" id="CLU_012740_0_0_1"/>
<feature type="region of interest" description="Disordered" evidence="1">
    <location>
        <begin position="51"/>
        <end position="93"/>
    </location>
</feature>
<evidence type="ECO:0000313" key="4">
    <source>
        <dbReference type="Proteomes" id="UP000053820"/>
    </source>
</evidence>
<sequence>MSTTTQILFNSPALHSLKRDQLVKLCKIHSLKANGKNKELIERLQLHAKKLPPDDPLNIATRSDNLDAKAASDSEDEESHYRGEGSSASSFAMARPSEQWEVVMDSIAEVDEDTLRSNRGRSNTQAGEFGTNASKASSVGSSLKVIATSLGLKRNNSKTDATISSSSSSLSSKDVAQSSSTVPTSDPTNGPEEPPVEPIPGVGNLQGLPAPANARLSLSQAPTTTTIRLVSTAPARQDFLLSPPKLKPFATSFDLIPGTPGGAADDGGPSVPVWPLSPAGAGRQSIYPSIPTFQGFGDLHKQDVPPSDQADMSDMDMDIDMPGGMGAASIHEPTPKKSNISVRLNTGATPKSTEKPSAQPVDIFSPAPKPQNASARSRLAIPRSEPFIFGSPLPQHNLSNRQFRSAAQSVLDDMNKRLAEEGVDGVDLDVLNNRQRKAEVAEENSAEKASLGVGDMFDKLHQQEFDKMDSIADHYAAKRGLQNKAPESILSKKRKSSLVVKERRSGVPAARHRPSGARIASAASSKKAVLPGGFGDEEEDEDEVVDRRMSKRPRVEREDPSEAEVEAPPPAKRVSLAPAPADPEEEARKQKEREAIRRKLDHAKAKRRSSMGRPSLVGRAPPPQKAKPSRFGFLSSAKSLVQNVWNRGAGSKAPTPNLPVARPAQPKEETKALPKAAPATKKSAVVPGSSGAPPVSASFGAATKRVPSGGSASGRPAAPGRSTLAPPVTSTEASGTVTSSRSARSPIPSFNGLSPSTAFGSRLSTVAGHGPSHGPSHSRSGSITGFSSMGSKAGISANASRVSSMGARSNIRASATSLQRPSGSIARSRTSSTLMAPTASSLAKANSHSRIPVSVMSHNENATLNRAGGTSKSQKEVASPLSDAALDQITNSPRSPARSPRPTKIFSQPLTSPAPRPPMSLTAAAASIVGPAAGEASSSKPPLPPKPKVLPGRRPRISRSKVIAKLASQRAAESSGGTEKAKGKTRSSMGAGVAGKTRQSHSGTRGDNVLMSAKKRARQSEYARRRSRAAAGESRAMDLD</sequence>